<dbReference type="SUPFAM" id="SSF50729">
    <property type="entry name" value="PH domain-like"/>
    <property type="match status" value="1"/>
</dbReference>
<dbReference type="InterPro" id="IPR011993">
    <property type="entry name" value="PH-like_dom_sf"/>
</dbReference>
<dbReference type="GO" id="GO:0005886">
    <property type="term" value="C:plasma membrane"/>
    <property type="evidence" value="ECO:0007669"/>
    <property type="project" value="UniProtKB-SubCell"/>
</dbReference>
<dbReference type="SMART" id="SM00222">
    <property type="entry name" value="Sec7"/>
    <property type="match status" value="1"/>
</dbReference>
<proteinExistence type="predicted"/>
<dbReference type="CDD" id="cd00171">
    <property type="entry name" value="Sec7"/>
    <property type="match status" value="1"/>
</dbReference>
<dbReference type="PANTHER" id="PTHR10663:SF376">
    <property type="entry name" value="PH AND SEC7 DOMAIN-CONTAINING PROTEIN"/>
    <property type="match status" value="1"/>
</dbReference>
<feature type="domain" description="PH" evidence="6">
    <location>
        <begin position="541"/>
        <end position="652"/>
    </location>
</feature>
<feature type="compositionally biased region" description="Basic and acidic residues" evidence="5">
    <location>
        <begin position="306"/>
        <end position="326"/>
    </location>
</feature>
<evidence type="ECO:0000256" key="3">
    <source>
        <dbReference type="ARBA" id="ARBA00022658"/>
    </source>
</evidence>
<dbReference type="PRINTS" id="PR00683">
    <property type="entry name" value="SPECTRINPH"/>
</dbReference>
<dbReference type="InterPro" id="IPR000904">
    <property type="entry name" value="Sec7_dom"/>
</dbReference>
<dbReference type="InterPro" id="IPR001605">
    <property type="entry name" value="PH_dom-spectrin-type"/>
</dbReference>
<dbReference type="InterPro" id="IPR035999">
    <property type="entry name" value="Sec7_dom_sf"/>
</dbReference>
<evidence type="ECO:0000259" key="7">
    <source>
        <dbReference type="PROSITE" id="PS50190"/>
    </source>
</evidence>
<feature type="region of interest" description="Disordered" evidence="5">
    <location>
        <begin position="1"/>
        <end position="274"/>
    </location>
</feature>
<protein>
    <recommendedName>
        <fullName evidence="10">PH and SEC7 domain-containing protein 3</fullName>
    </recommendedName>
</protein>
<dbReference type="SUPFAM" id="SSF48425">
    <property type="entry name" value="Sec7 domain"/>
    <property type="match status" value="1"/>
</dbReference>
<dbReference type="Gene3D" id="2.30.29.30">
    <property type="entry name" value="Pleckstrin-homology domain (PH domain)/Phosphotyrosine-binding domain (PTB)"/>
    <property type="match status" value="1"/>
</dbReference>
<evidence type="ECO:0000256" key="5">
    <source>
        <dbReference type="SAM" id="MobiDB-lite"/>
    </source>
</evidence>
<dbReference type="PANTHER" id="PTHR10663">
    <property type="entry name" value="GUANYL-NUCLEOTIDE EXCHANGE FACTOR"/>
    <property type="match status" value="1"/>
</dbReference>
<comment type="subcellular location">
    <subcellularLocation>
        <location evidence="1">Cell membrane</location>
    </subcellularLocation>
</comment>
<dbReference type="Gene3D" id="1.10.1000.11">
    <property type="entry name" value="Arf Nucleotide-binding Site Opener,domain 2"/>
    <property type="match status" value="1"/>
</dbReference>
<dbReference type="PROSITE" id="PS50190">
    <property type="entry name" value="SEC7"/>
    <property type="match status" value="1"/>
</dbReference>
<dbReference type="Pfam" id="PF01369">
    <property type="entry name" value="Sec7"/>
    <property type="match status" value="1"/>
</dbReference>
<feature type="domain" description="SEC7" evidence="7">
    <location>
        <begin position="319"/>
        <end position="497"/>
    </location>
</feature>
<evidence type="ECO:0000313" key="9">
    <source>
        <dbReference type="Proteomes" id="UP000005408"/>
    </source>
</evidence>
<sequence>MGERVTASPSRIPVLMQSNSHQINGTTERPENTDGSGQENGQKRGPQTHAESKGFETFLMTGEMIIRTSQKTRNPSSRNASDSTDESFDSQSSLTMKCNHLSAESGFEDHDTQEKTLATDAAEDIGSPMSSSQSSALSSDLKSDVSEQTVIRQNIGSESASVTDSSSGVVSPDNSNGDLTVDDSMKDSTESGKMVTSKSADKIASSGHQAVRGSKSQELRTNTSEFSTVNIDIEEDVAQSLDQIPQQGKNSFQANVSRSVESSPEHGKSDRSHDREFIPGFISLDGNVNGANTCDTNSENETCAKQGDDSVRSDGDISHRSERDSLDPSMDPNLLDYQPPTKSVDQPSAHRLAKRLFHMDGFKKSDIARHLSKKNDFSSLVAEEYLKYFDFEDDTLDMALRKFLSQFSLIGETQERERVLDHFSRRYMECNPKSFNSVDACHTLTCAIMLLNTDLHGQGIRKRMTCSEFIENLAELNDGENFYKEVLKCIYHAIKTDQIEWAVDDDEDDTSQVEETLPPPSQPAVSLHNPYLDIPDPSQTTEYKNGYIMRKCCKEPDSRKTPLGKRGWKVFYSSLRDMVLYLYKDQHSKSQLVDGTQNAIRIHHCLASKATDYTKKQHVFRLETADWAEYLIQTSDSKELQSWIDTINYVAASLSAPALPNAVGSQKKFQRQLLPATYSKLNLREQLESHSNKAHEIEKDLHEHRQFPPEKGSKARIIQDYIEKESYLEHELKRYNTYIYLLKAHMAAFPELEPSLVETVIGEVDESGDLDRRASPSHRGGVQRSLSERTNTEENSNSGLVNARGRRPRRQVLCESSI</sequence>
<feature type="compositionally biased region" description="Basic and acidic residues" evidence="5">
    <location>
        <begin position="263"/>
        <end position="274"/>
    </location>
</feature>
<dbReference type="GO" id="GO:0032012">
    <property type="term" value="P:regulation of ARF protein signal transduction"/>
    <property type="evidence" value="ECO:0007669"/>
    <property type="project" value="InterPro"/>
</dbReference>
<keyword evidence="4" id="KW-0472">Membrane</keyword>
<evidence type="ECO:0000313" key="8">
    <source>
        <dbReference type="EnsemblMetazoa" id="G2077.1:cds"/>
    </source>
</evidence>
<dbReference type="OrthoDB" id="2157641at2759"/>
<dbReference type="OMA" id="RFMECNP"/>
<feature type="compositionally biased region" description="Polar residues" evidence="5">
    <location>
        <begin position="214"/>
        <end position="230"/>
    </location>
</feature>
<feature type="compositionally biased region" description="Polar residues" evidence="5">
    <location>
        <begin position="67"/>
        <end position="82"/>
    </location>
</feature>
<feature type="compositionally biased region" description="Low complexity" evidence="5">
    <location>
        <begin position="127"/>
        <end position="140"/>
    </location>
</feature>
<keyword evidence="2" id="KW-1003">Cell membrane</keyword>
<dbReference type="GO" id="GO:0005085">
    <property type="term" value="F:guanyl-nucleotide exchange factor activity"/>
    <property type="evidence" value="ECO:0007669"/>
    <property type="project" value="UniProtKB-KW"/>
</dbReference>
<evidence type="ECO:0000259" key="6">
    <source>
        <dbReference type="PROSITE" id="PS50003"/>
    </source>
</evidence>
<evidence type="ECO:0000256" key="1">
    <source>
        <dbReference type="ARBA" id="ARBA00004236"/>
    </source>
</evidence>
<feature type="region of interest" description="Disordered" evidence="5">
    <location>
        <begin position="504"/>
        <end position="523"/>
    </location>
</feature>
<name>A0A8W8JTC0_MAGGI</name>
<feature type="region of interest" description="Disordered" evidence="5">
    <location>
        <begin position="297"/>
        <end position="347"/>
    </location>
</feature>
<organism evidence="8 9">
    <name type="scientific">Magallana gigas</name>
    <name type="common">Pacific oyster</name>
    <name type="synonym">Crassostrea gigas</name>
    <dbReference type="NCBI Taxonomy" id="29159"/>
    <lineage>
        <taxon>Eukaryota</taxon>
        <taxon>Metazoa</taxon>
        <taxon>Spiralia</taxon>
        <taxon>Lophotrochozoa</taxon>
        <taxon>Mollusca</taxon>
        <taxon>Bivalvia</taxon>
        <taxon>Autobranchia</taxon>
        <taxon>Pteriomorphia</taxon>
        <taxon>Ostreida</taxon>
        <taxon>Ostreoidea</taxon>
        <taxon>Ostreidae</taxon>
        <taxon>Magallana</taxon>
    </lineage>
</organism>
<evidence type="ECO:0000256" key="2">
    <source>
        <dbReference type="ARBA" id="ARBA00022475"/>
    </source>
</evidence>
<dbReference type="InterPro" id="IPR001849">
    <property type="entry name" value="PH_domain"/>
</dbReference>
<evidence type="ECO:0000256" key="4">
    <source>
        <dbReference type="ARBA" id="ARBA00023136"/>
    </source>
</evidence>
<feature type="region of interest" description="Disordered" evidence="5">
    <location>
        <begin position="767"/>
        <end position="808"/>
    </location>
</feature>
<feature type="compositionally biased region" description="Polar residues" evidence="5">
    <location>
        <begin position="16"/>
        <end position="40"/>
    </location>
</feature>
<dbReference type="SMART" id="SM00233">
    <property type="entry name" value="PH"/>
    <property type="match status" value="1"/>
</dbReference>
<accession>A0A8W8JTC0</accession>
<keyword evidence="3" id="KW-0344">Guanine-nucleotide releasing factor</keyword>
<feature type="compositionally biased region" description="Polar residues" evidence="5">
    <location>
        <begin position="147"/>
        <end position="178"/>
    </location>
</feature>
<reference evidence="8" key="1">
    <citation type="submission" date="2022-08" db="UniProtKB">
        <authorList>
            <consortium name="EnsemblMetazoa"/>
        </authorList>
    </citation>
    <scope>IDENTIFICATION</scope>
    <source>
        <strain evidence="8">05x7-T-G4-1.051#20</strain>
    </source>
</reference>
<dbReference type="Pfam" id="PF15410">
    <property type="entry name" value="PH_9"/>
    <property type="match status" value="1"/>
</dbReference>
<evidence type="ECO:0008006" key="10">
    <source>
        <dbReference type="Google" id="ProtNLM"/>
    </source>
</evidence>
<keyword evidence="9" id="KW-1185">Reference proteome</keyword>
<dbReference type="InterPro" id="IPR041681">
    <property type="entry name" value="PH_9"/>
</dbReference>
<feature type="compositionally biased region" description="Polar residues" evidence="5">
    <location>
        <begin position="240"/>
        <end position="262"/>
    </location>
</feature>
<dbReference type="FunFam" id="2.30.29.30:FF:000267">
    <property type="entry name" value="PH and SEC7 domain-containing protein 4"/>
    <property type="match status" value="1"/>
</dbReference>
<dbReference type="CDD" id="cd13295">
    <property type="entry name" value="PH_EFA6"/>
    <property type="match status" value="1"/>
</dbReference>
<dbReference type="GO" id="GO:0005543">
    <property type="term" value="F:phospholipid binding"/>
    <property type="evidence" value="ECO:0007669"/>
    <property type="project" value="InterPro"/>
</dbReference>
<dbReference type="InterPro" id="IPR023394">
    <property type="entry name" value="Sec7_C_sf"/>
</dbReference>
<dbReference type="AlphaFoldDB" id="A0A8W8JTC0"/>
<dbReference type="EnsemblMetazoa" id="G2077.1">
    <property type="protein sequence ID" value="G2077.1:cds"/>
    <property type="gene ID" value="G2077"/>
</dbReference>
<dbReference type="PROSITE" id="PS50003">
    <property type="entry name" value="PH_DOMAIN"/>
    <property type="match status" value="1"/>
</dbReference>
<dbReference type="Proteomes" id="UP000005408">
    <property type="component" value="Unassembled WGS sequence"/>
</dbReference>
<dbReference type="FunFam" id="1.10.1000.11:FF:000002">
    <property type="entry name" value="Cytohesin 1"/>
    <property type="match status" value="1"/>
</dbReference>